<evidence type="ECO:0000256" key="10">
    <source>
        <dbReference type="RuleBase" id="RU003785"/>
    </source>
</evidence>
<evidence type="ECO:0000256" key="9">
    <source>
        <dbReference type="ARBA" id="ARBA00049563"/>
    </source>
</evidence>
<comment type="caution">
    <text evidence="12">The sequence shown here is derived from an EMBL/GenBank/DDBJ whole genome shotgun (WGS) entry which is preliminary data.</text>
</comment>
<comment type="catalytic activity">
    <reaction evidence="9">
        <text>adenosine(37) in tRNA + dimethylallyl diphosphate = N(6)-dimethylallyladenosine(37) in tRNA + diphosphate</text>
        <dbReference type="Rhea" id="RHEA:26482"/>
        <dbReference type="Rhea" id="RHEA-COMP:10162"/>
        <dbReference type="Rhea" id="RHEA-COMP:10375"/>
        <dbReference type="ChEBI" id="CHEBI:33019"/>
        <dbReference type="ChEBI" id="CHEBI:57623"/>
        <dbReference type="ChEBI" id="CHEBI:74411"/>
        <dbReference type="ChEBI" id="CHEBI:74415"/>
        <dbReference type="EC" id="2.5.1.75"/>
    </reaction>
</comment>
<evidence type="ECO:0000256" key="8">
    <source>
        <dbReference type="ARBA" id="ARBA00022842"/>
    </source>
</evidence>
<keyword evidence="4 10" id="KW-0808">Transferase</keyword>
<evidence type="ECO:0000256" key="11">
    <source>
        <dbReference type="SAM" id="MobiDB-lite"/>
    </source>
</evidence>
<comment type="cofactor">
    <cofactor evidence="1">
        <name>Mg(2+)</name>
        <dbReference type="ChEBI" id="CHEBI:18420"/>
    </cofactor>
</comment>
<feature type="region of interest" description="Disordered" evidence="11">
    <location>
        <begin position="464"/>
        <end position="530"/>
    </location>
</feature>
<evidence type="ECO:0000256" key="4">
    <source>
        <dbReference type="ARBA" id="ARBA00022679"/>
    </source>
</evidence>
<evidence type="ECO:0000256" key="5">
    <source>
        <dbReference type="ARBA" id="ARBA00022694"/>
    </source>
</evidence>
<dbReference type="Gene3D" id="3.40.50.300">
    <property type="entry name" value="P-loop containing nucleotide triphosphate hydrolases"/>
    <property type="match status" value="1"/>
</dbReference>
<dbReference type="InterPro" id="IPR039657">
    <property type="entry name" value="Dimethylallyltransferase"/>
</dbReference>
<dbReference type="InterPro" id="IPR018022">
    <property type="entry name" value="IPT"/>
</dbReference>
<evidence type="ECO:0000256" key="1">
    <source>
        <dbReference type="ARBA" id="ARBA00001946"/>
    </source>
</evidence>
<name>A0A9D4Z3D9_CHLVU</name>
<dbReference type="HAMAP" id="MF_00185">
    <property type="entry name" value="IPP_trans"/>
    <property type="match status" value="1"/>
</dbReference>
<dbReference type="EMBL" id="SIDB01000001">
    <property type="protein sequence ID" value="KAI3439117.1"/>
    <property type="molecule type" value="Genomic_DNA"/>
</dbReference>
<keyword evidence="7 10" id="KW-0067">ATP-binding</keyword>
<reference evidence="12" key="2">
    <citation type="submission" date="2020-11" db="EMBL/GenBank/DDBJ databases">
        <authorList>
            <person name="Cecchin M."/>
            <person name="Marcolungo L."/>
            <person name="Rossato M."/>
            <person name="Girolomoni L."/>
            <person name="Cosentino E."/>
            <person name="Cuine S."/>
            <person name="Li-Beisson Y."/>
            <person name="Delledonne M."/>
            <person name="Ballottari M."/>
        </authorList>
    </citation>
    <scope>NUCLEOTIDE SEQUENCE</scope>
    <source>
        <strain evidence="12">211/11P</strain>
        <tissue evidence="12">Whole cell</tissue>
    </source>
</reference>
<dbReference type="GO" id="GO:0006400">
    <property type="term" value="P:tRNA modification"/>
    <property type="evidence" value="ECO:0007669"/>
    <property type="project" value="TreeGrafter"/>
</dbReference>
<dbReference type="PANTHER" id="PTHR11088">
    <property type="entry name" value="TRNA DIMETHYLALLYLTRANSFERASE"/>
    <property type="match status" value="1"/>
</dbReference>
<dbReference type="PANTHER" id="PTHR11088:SF60">
    <property type="entry name" value="TRNA DIMETHYLALLYLTRANSFERASE"/>
    <property type="match status" value="1"/>
</dbReference>
<evidence type="ECO:0000256" key="6">
    <source>
        <dbReference type="ARBA" id="ARBA00022741"/>
    </source>
</evidence>
<dbReference type="GO" id="GO:0009691">
    <property type="term" value="P:cytokinin biosynthetic process"/>
    <property type="evidence" value="ECO:0007669"/>
    <property type="project" value="TreeGrafter"/>
</dbReference>
<evidence type="ECO:0000256" key="7">
    <source>
        <dbReference type="ARBA" id="ARBA00022840"/>
    </source>
</evidence>
<reference evidence="12" key="1">
    <citation type="journal article" date="2019" name="Plant J.">
        <title>Chlorella vulgaris genome assembly and annotation reveals the molecular basis for metabolic acclimation to high light conditions.</title>
        <authorList>
            <person name="Cecchin M."/>
            <person name="Marcolungo L."/>
            <person name="Rossato M."/>
            <person name="Girolomoni L."/>
            <person name="Cosentino E."/>
            <person name="Cuine S."/>
            <person name="Li-Beisson Y."/>
            <person name="Delledonne M."/>
            <person name="Ballottari M."/>
        </authorList>
    </citation>
    <scope>NUCLEOTIDE SEQUENCE</scope>
    <source>
        <strain evidence="12">211/11P</strain>
    </source>
</reference>
<dbReference type="OrthoDB" id="775260at2759"/>
<evidence type="ECO:0000256" key="3">
    <source>
        <dbReference type="ARBA" id="ARBA00012665"/>
    </source>
</evidence>
<dbReference type="Proteomes" id="UP001055712">
    <property type="component" value="Unassembled WGS sequence"/>
</dbReference>
<sequence length="530" mass="56541">MATTARNDARVCSIIAPCDHASVPARVLDSRMLGGAQRSLVQLPAARLTALRALAAAPRAMPSVEPAVATVTAAAAPAPSARPKVLILTGPTAVGKTRASLALAEALGGEIISADSVQVYRGLDIGSDKIQASERRGIPHHLLDVLDPIQDFSAGDFFVHARAAAQDILQRGRTPLVAGGTGFYLRWFVLGKPNTPPSSAASEARAAQRLEQAYIEAEAAAGRQLLPEERWEAAAAAVAALGDADSAARLRREPNNQYRLLRVVDILLQSGGKPLADQDLDAAAPTDYDCRCFFLYRPRIELYRLIDARVEQMVHGGLLQECQLLLDAGVAPNSNSASRAIGYRQALTFLQRCHDDPGAATEGSVIQLVKDIQTASRQLCHKQMTWFRDEESFRWIDATAGEEAVLAEILERWQQSQHEGGCGTSGRLTKEQADEMRRYVPQMQLYRKGSEAVQRTLAEVGRLVQQQQQQQRKRQRLGAAGEETAAERATESEAGGEAAAGAGPAAAEDGGEAAPAAVAGAAAEAAAEGR</sequence>
<feature type="compositionally biased region" description="Low complexity" evidence="11">
    <location>
        <begin position="492"/>
        <end position="530"/>
    </location>
</feature>
<dbReference type="AlphaFoldDB" id="A0A9D4Z3D9"/>
<evidence type="ECO:0000313" key="12">
    <source>
        <dbReference type="EMBL" id="KAI3439117.1"/>
    </source>
</evidence>
<evidence type="ECO:0000256" key="2">
    <source>
        <dbReference type="ARBA" id="ARBA00005842"/>
    </source>
</evidence>
<keyword evidence="13" id="KW-1185">Reference proteome</keyword>
<dbReference type="GO" id="GO:0052381">
    <property type="term" value="F:tRNA dimethylallyltransferase activity"/>
    <property type="evidence" value="ECO:0007669"/>
    <property type="project" value="UniProtKB-EC"/>
</dbReference>
<dbReference type="EC" id="2.5.1.75" evidence="3"/>
<dbReference type="InterPro" id="IPR027417">
    <property type="entry name" value="P-loop_NTPase"/>
</dbReference>
<comment type="similarity">
    <text evidence="2 10">Belongs to the IPP transferase family.</text>
</comment>
<evidence type="ECO:0000313" key="13">
    <source>
        <dbReference type="Proteomes" id="UP001055712"/>
    </source>
</evidence>
<dbReference type="SUPFAM" id="SSF52540">
    <property type="entry name" value="P-loop containing nucleoside triphosphate hydrolases"/>
    <property type="match status" value="1"/>
</dbReference>
<proteinExistence type="inferred from homology"/>
<keyword evidence="6 10" id="KW-0547">Nucleotide-binding</keyword>
<organism evidence="12 13">
    <name type="scientific">Chlorella vulgaris</name>
    <name type="common">Green alga</name>
    <dbReference type="NCBI Taxonomy" id="3077"/>
    <lineage>
        <taxon>Eukaryota</taxon>
        <taxon>Viridiplantae</taxon>
        <taxon>Chlorophyta</taxon>
        <taxon>core chlorophytes</taxon>
        <taxon>Trebouxiophyceae</taxon>
        <taxon>Chlorellales</taxon>
        <taxon>Chlorellaceae</taxon>
        <taxon>Chlorella clade</taxon>
        <taxon>Chlorella</taxon>
    </lineage>
</organism>
<accession>A0A9D4Z3D9</accession>
<gene>
    <name evidence="12" type="ORF">D9Q98_001526</name>
</gene>
<dbReference type="NCBIfam" id="TIGR00174">
    <property type="entry name" value="miaA"/>
    <property type="match status" value="1"/>
</dbReference>
<dbReference type="GO" id="GO:0005524">
    <property type="term" value="F:ATP binding"/>
    <property type="evidence" value="ECO:0007669"/>
    <property type="project" value="UniProtKB-KW"/>
</dbReference>
<keyword evidence="8" id="KW-0460">Magnesium</keyword>
<dbReference type="Pfam" id="PF01715">
    <property type="entry name" value="IPPT"/>
    <property type="match status" value="1"/>
</dbReference>
<keyword evidence="5" id="KW-0819">tRNA processing</keyword>
<protein>
    <recommendedName>
        <fullName evidence="3">tRNA dimethylallyltransferase</fullName>
        <ecNumber evidence="3">2.5.1.75</ecNumber>
    </recommendedName>
</protein>